<dbReference type="PANTHER" id="PTHR36688:SF1">
    <property type="entry name" value="ENDONUCLEASE_EXONUCLEASE_PHOSPHATASE DOMAIN-CONTAINING PROTEIN"/>
    <property type="match status" value="1"/>
</dbReference>
<dbReference type="InterPro" id="IPR000477">
    <property type="entry name" value="RT_dom"/>
</dbReference>
<proteinExistence type="predicted"/>
<sequence>MGKHWTLGKVREFDGTKKLNNGLPQGSVLAPLLFNLYLHDIPETQSRKFMYADDIALASQHETFKPSEGILNEDLSILDKYFRKWRLVPNTAKTEVTAFHLANQIAKYEPTVEFVGAMLHYNPTPRYLVVTLDRSLTYAPHMDKLSKKFQTRNNILHRLASTTWGASADVLRTTGLSLMYPTAEYCAPVWSNSAHVLHVDPAEPDHEMHIWNLKMYPPPVDPRAKPYKPTPFEKTTNTTTRVAEDLRKSQPANSRGVY</sequence>
<dbReference type="Pfam" id="PF00078">
    <property type="entry name" value="RVT_1"/>
    <property type="match status" value="1"/>
</dbReference>
<evidence type="ECO:0000313" key="3">
    <source>
        <dbReference type="EMBL" id="CAK1602408.1"/>
    </source>
</evidence>
<gene>
    <name evidence="3" type="ORF">PARMNEM_LOCUS20916</name>
</gene>
<organism evidence="3 4">
    <name type="scientific">Parnassius mnemosyne</name>
    <name type="common">clouded apollo</name>
    <dbReference type="NCBI Taxonomy" id="213953"/>
    <lineage>
        <taxon>Eukaryota</taxon>
        <taxon>Metazoa</taxon>
        <taxon>Ecdysozoa</taxon>
        <taxon>Arthropoda</taxon>
        <taxon>Hexapoda</taxon>
        <taxon>Insecta</taxon>
        <taxon>Pterygota</taxon>
        <taxon>Neoptera</taxon>
        <taxon>Endopterygota</taxon>
        <taxon>Lepidoptera</taxon>
        <taxon>Glossata</taxon>
        <taxon>Ditrysia</taxon>
        <taxon>Papilionoidea</taxon>
        <taxon>Papilionidae</taxon>
        <taxon>Parnassiinae</taxon>
        <taxon>Parnassini</taxon>
        <taxon>Parnassius</taxon>
        <taxon>Driopa</taxon>
    </lineage>
</organism>
<comment type="caution">
    <text evidence="3">The sequence shown here is derived from an EMBL/GenBank/DDBJ whole genome shotgun (WGS) entry which is preliminary data.</text>
</comment>
<protein>
    <recommendedName>
        <fullName evidence="2">Reverse transcriptase domain-containing protein</fullName>
    </recommendedName>
</protein>
<evidence type="ECO:0000256" key="1">
    <source>
        <dbReference type="SAM" id="MobiDB-lite"/>
    </source>
</evidence>
<dbReference type="EMBL" id="CAVLGL010000137">
    <property type="protein sequence ID" value="CAK1602408.1"/>
    <property type="molecule type" value="Genomic_DNA"/>
</dbReference>
<accession>A0AAV1M3Y4</accession>
<dbReference type="AlphaFoldDB" id="A0AAV1M3Y4"/>
<evidence type="ECO:0000313" key="4">
    <source>
        <dbReference type="Proteomes" id="UP001314205"/>
    </source>
</evidence>
<dbReference type="GO" id="GO:0071897">
    <property type="term" value="P:DNA biosynthetic process"/>
    <property type="evidence" value="ECO:0007669"/>
    <property type="project" value="UniProtKB-ARBA"/>
</dbReference>
<dbReference type="PANTHER" id="PTHR36688">
    <property type="entry name" value="ENDO/EXONUCLEASE/PHOSPHATASE DOMAIN-CONTAINING PROTEIN"/>
    <property type="match status" value="1"/>
</dbReference>
<dbReference type="PROSITE" id="PS50878">
    <property type="entry name" value="RT_POL"/>
    <property type="match status" value="1"/>
</dbReference>
<dbReference type="InterPro" id="IPR043502">
    <property type="entry name" value="DNA/RNA_pol_sf"/>
</dbReference>
<feature type="domain" description="Reverse transcriptase" evidence="2">
    <location>
        <begin position="1"/>
        <end position="119"/>
    </location>
</feature>
<dbReference type="SUPFAM" id="SSF56672">
    <property type="entry name" value="DNA/RNA polymerases"/>
    <property type="match status" value="1"/>
</dbReference>
<dbReference type="Proteomes" id="UP001314205">
    <property type="component" value="Unassembled WGS sequence"/>
</dbReference>
<reference evidence="3 4" key="1">
    <citation type="submission" date="2023-11" db="EMBL/GenBank/DDBJ databases">
        <authorList>
            <person name="Hedman E."/>
            <person name="Englund M."/>
            <person name="Stromberg M."/>
            <person name="Nyberg Akerstrom W."/>
            <person name="Nylinder S."/>
            <person name="Jareborg N."/>
            <person name="Kallberg Y."/>
            <person name="Kronander E."/>
        </authorList>
    </citation>
    <scope>NUCLEOTIDE SEQUENCE [LARGE SCALE GENOMIC DNA]</scope>
</reference>
<feature type="region of interest" description="Disordered" evidence="1">
    <location>
        <begin position="227"/>
        <end position="258"/>
    </location>
</feature>
<name>A0AAV1M3Y4_9NEOP</name>
<evidence type="ECO:0000259" key="2">
    <source>
        <dbReference type="PROSITE" id="PS50878"/>
    </source>
</evidence>
<dbReference type="InterPro" id="IPR052560">
    <property type="entry name" value="RdDP_mobile_element"/>
</dbReference>
<keyword evidence="4" id="KW-1185">Reference proteome</keyword>